<evidence type="ECO:0000256" key="18">
    <source>
        <dbReference type="RuleBase" id="RU362060"/>
    </source>
</evidence>
<evidence type="ECO:0000313" key="20">
    <source>
        <dbReference type="EMBL" id="OWM66232.1"/>
    </source>
</evidence>
<dbReference type="InterPro" id="IPR002016">
    <property type="entry name" value="Haem_peroxidase"/>
</dbReference>
<name>A0A218W289_PUNGR</name>
<evidence type="ECO:0000256" key="14">
    <source>
        <dbReference type="PIRSR" id="PIRSR600823-2"/>
    </source>
</evidence>
<protein>
    <recommendedName>
        <fullName evidence="4 18">Peroxidase</fullName>
        <ecNumber evidence="4 18">1.11.1.7</ecNumber>
    </recommendedName>
</protein>
<feature type="disulfide bond" evidence="17">
    <location>
        <begin position="66"/>
        <end position="71"/>
    </location>
</feature>
<dbReference type="FunFam" id="1.10.420.10:FF:000001">
    <property type="entry name" value="Peroxidase"/>
    <property type="match status" value="1"/>
</dbReference>
<dbReference type="InterPro" id="IPR019794">
    <property type="entry name" value="Peroxidases_AS"/>
</dbReference>
<feature type="disulfide bond" evidence="17">
    <location>
        <begin position="33"/>
        <end position="113"/>
    </location>
</feature>
<evidence type="ECO:0000256" key="4">
    <source>
        <dbReference type="ARBA" id="ARBA00012313"/>
    </source>
</evidence>
<feature type="site" description="Transition state stabilizer" evidence="16">
    <location>
        <position position="60"/>
    </location>
</feature>
<dbReference type="GO" id="GO:0020037">
    <property type="term" value="F:heme binding"/>
    <property type="evidence" value="ECO:0007669"/>
    <property type="project" value="UniProtKB-UniRule"/>
</dbReference>
<feature type="domain" description="Plant heme peroxidase family profile" evidence="19">
    <location>
        <begin position="28"/>
        <end position="324"/>
    </location>
</feature>
<dbReference type="Proteomes" id="UP000197138">
    <property type="component" value="Unassembled WGS sequence"/>
</dbReference>
<evidence type="ECO:0000256" key="7">
    <source>
        <dbReference type="ARBA" id="ARBA00022723"/>
    </source>
</evidence>
<dbReference type="PROSITE" id="PS50873">
    <property type="entry name" value="PEROXIDASE_4"/>
    <property type="match status" value="1"/>
</dbReference>
<feature type="binding site" evidence="15">
    <location>
        <position position="247"/>
    </location>
    <ligand>
        <name>Ca(2+)</name>
        <dbReference type="ChEBI" id="CHEBI:29108"/>
        <label>2</label>
    </ligand>
</feature>
<dbReference type="GO" id="GO:0046872">
    <property type="term" value="F:metal ion binding"/>
    <property type="evidence" value="ECO:0007669"/>
    <property type="project" value="UniProtKB-UniRule"/>
</dbReference>
<evidence type="ECO:0000256" key="3">
    <source>
        <dbReference type="ARBA" id="ARBA00006873"/>
    </source>
</evidence>
<comment type="subcellular location">
    <subcellularLocation>
        <location evidence="18">Secreted</location>
    </subcellularLocation>
</comment>
<feature type="binding site" evidence="15">
    <location>
        <position position="244"/>
    </location>
    <ligand>
        <name>Ca(2+)</name>
        <dbReference type="ChEBI" id="CHEBI:29108"/>
        <label>2</label>
    </ligand>
</feature>
<sequence>MEPPQFQEISRNVNAVEDKQDKATNEWFYDSTCASLTKIVRYGVWSAIANETRMAASILRLHFHDCLVDGCEGSVMLDDTSSMKGEKNAFPNRNSVRGFEVIDAIKASVEKSCPGTVSCADILTLAAREAVYLAGGPFYMVPLGRRDGLSAKESSANEQLPSPLEPLENITAKFTSKGLDLKDVVVLSGAHTIGFAQCFTFKSRLFDFGGSGKPDPALDTSLLQNLQSVCPNQVDSDTNLAPLDPLTINKFDNSYYMNLVNSSGLLQSDQALMGNDKTASMVMNYSKYPFLFAKDFGASMVKMAGLGVLTGQNGQIRKTCRAVN</sequence>
<reference evidence="21" key="1">
    <citation type="journal article" date="2017" name="Plant J.">
        <title>The pomegranate (Punica granatum L.) genome and the genomics of punicalagin biosynthesis.</title>
        <authorList>
            <person name="Qin G."/>
            <person name="Xu C."/>
            <person name="Ming R."/>
            <person name="Tang H."/>
            <person name="Guyot R."/>
            <person name="Kramer E.M."/>
            <person name="Hu Y."/>
            <person name="Yi X."/>
            <person name="Qi Y."/>
            <person name="Xu X."/>
            <person name="Gao Z."/>
            <person name="Pan H."/>
            <person name="Jian J."/>
            <person name="Tian Y."/>
            <person name="Yue Z."/>
            <person name="Xu Y."/>
        </authorList>
    </citation>
    <scope>NUCLEOTIDE SEQUENCE [LARGE SCALE GENOMIC DNA]</scope>
    <source>
        <strain evidence="21">cv. Dabenzi</strain>
    </source>
</reference>
<evidence type="ECO:0000256" key="5">
    <source>
        <dbReference type="ARBA" id="ARBA00022559"/>
    </source>
</evidence>
<dbReference type="PANTHER" id="PTHR31388:SF180">
    <property type="entry name" value="PEROXIDASE"/>
    <property type="match status" value="1"/>
</dbReference>
<keyword evidence="18" id="KW-0964">Secreted</keyword>
<dbReference type="Gene3D" id="1.10.420.10">
    <property type="entry name" value="Peroxidase, domain 2"/>
    <property type="match status" value="1"/>
</dbReference>
<feature type="disulfide bond" evidence="17">
    <location>
        <begin position="198"/>
        <end position="230"/>
    </location>
</feature>
<dbReference type="EMBL" id="MTKT01005554">
    <property type="protein sequence ID" value="OWM66232.1"/>
    <property type="molecule type" value="Genomic_DNA"/>
</dbReference>
<feature type="disulfide bond" evidence="17">
    <location>
        <begin position="119"/>
        <end position="320"/>
    </location>
</feature>
<organism evidence="20 21">
    <name type="scientific">Punica granatum</name>
    <name type="common">Pomegranate</name>
    <dbReference type="NCBI Taxonomy" id="22663"/>
    <lineage>
        <taxon>Eukaryota</taxon>
        <taxon>Viridiplantae</taxon>
        <taxon>Streptophyta</taxon>
        <taxon>Embryophyta</taxon>
        <taxon>Tracheophyta</taxon>
        <taxon>Spermatophyta</taxon>
        <taxon>Magnoliopsida</taxon>
        <taxon>eudicotyledons</taxon>
        <taxon>Gunneridae</taxon>
        <taxon>Pentapetalae</taxon>
        <taxon>rosids</taxon>
        <taxon>malvids</taxon>
        <taxon>Myrtales</taxon>
        <taxon>Lythraceae</taxon>
        <taxon>Punica</taxon>
    </lineage>
</organism>
<keyword evidence="7 15" id="KW-0479">Metal-binding</keyword>
<dbReference type="PROSITE" id="PS00435">
    <property type="entry name" value="PEROXIDASE_1"/>
    <property type="match status" value="1"/>
</dbReference>
<dbReference type="InterPro" id="IPR010255">
    <property type="entry name" value="Haem_peroxidase_sf"/>
</dbReference>
<gene>
    <name evidence="20" type="ORF">CDL15_Pgr013449</name>
</gene>
<evidence type="ECO:0000256" key="2">
    <source>
        <dbReference type="ARBA" id="ARBA00002322"/>
    </source>
</evidence>
<dbReference type="GO" id="GO:0006979">
    <property type="term" value="P:response to oxidative stress"/>
    <property type="evidence" value="ECO:0007669"/>
    <property type="project" value="UniProtKB-UniRule"/>
</dbReference>
<comment type="cofactor">
    <cofactor evidence="15 18">
        <name>heme b</name>
        <dbReference type="ChEBI" id="CHEBI:60344"/>
    </cofactor>
    <text evidence="15 18">Binds 1 heme b (iron(II)-protoporphyrin IX) group per subunit.</text>
</comment>
<comment type="cofactor">
    <cofactor evidence="15 18">
        <name>Ca(2+)</name>
        <dbReference type="ChEBI" id="CHEBI:29108"/>
    </cofactor>
    <text evidence="15 18">Binds 2 calcium ions per subunit.</text>
</comment>
<keyword evidence="8 15" id="KW-0106">Calcium</keyword>
<evidence type="ECO:0000313" key="21">
    <source>
        <dbReference type="Proteomes" id="UP000197138"/>
    </source>
</evidence>
<feature type="binding site" evidence="15">
    <location>
        <position position="192"/>
    </location>
    <ligand>
        <name>Ca(2+)</name>
        <dbReference type="ChEBI" id="CHEBI:29108"/>
        <label>2</label>
    </ligand>
</feature>
<comment type="similarity">
    <text evidence="3">Belongs to the peroxidase family. Ascorbate peroxidase subfamily.</text>
</comment>
<dbReference type="GO" id="GO:0140825">
    <property type="term" value="F:lactoperoxidase activity"/>
    <property type="evidence" value="ECO:0007669"/>
    <property type="project" value="UniProtKB-EC"/>
</dbReference>
<feature type="binding site" evidence="15">
    <location>
        <position position="74"/>
    </location>
    <ligand>
        <name>Ca(2+)</name>
        <dbReference type="ChEBI" id="CHEBI:29108"/>
        <label>1</label>
    </ligand>
</feature>
<comment type="catalytic activity">
    <reaction evidence="1 18">
        <text>2 a phenolic donor + H2O2 = 2 a phenolic radical donor + 2 H2O</text>
        <dbReference type="Rhea" id="RHEA:56136"/>
        <dbReference type="ChEBI" id="CHEBI:15377"/>
        <dbReference type="ChEBI" id="CHEBI:16240"/>
        <dbReference type="ChEBI" id="CHEBI:139520"/>
        <dbReference type="ChEBI" id="CHEBI:139521"/>
        <dbReference type="EC" id="1.11.1.7"/>
    </reaction>
</comment>
<dbReference type="GO" id="GO:0042744">
    <property type="term" value="P:hydrogen peroxide catabolic process"/>
    <property type="evidence" value="ECO:0007669"/>
    <property type="project" value="UniProtKB-KW"/>
</dbReference>
<comment type="caution">
    <text evidence="20">The sequence shown here is derived from an EMBL/GenBank/DDBJ whole genome shotgun (WGS) entry which is preliminary data.</text>
</comment>
<keyword evidence="12" id="KW-0325">Glycoprotein</keyword>
<dbReference type="PROSITE" id="PS00436">
    <property type="entry name" value="PEROXIDASE_2"/>
    <property type="match status" value="1"/>
</dbReference>
<dbReference type="PRINTS" id="PR00458">
    <property type="entry name" value="PEROXIDASE"/>
</dbReference>
<dbReference type="EC" id="1.11.1.7" evidence="4 18"/>
<evidence type="ECO:0000256" key="13">
    <source>
        <dbReference type="PIRSR" id="PIRSR600823-1"/>
    </source>
</evidence>
<feature type="binding site" evidence="14">
    <location>
        <position position="161"/>
    </location>
    <ligand>
        <name>substrate</name>
    </ligand>
</feature>
<proteinExistence type="inferred from homology"/>
<feature type="binding site" evidence="15">
    <location>
        <position position="68"/>
    </location>
    <ligand>
        <name>Ca(2+)</name>
        <dbReference type="ChEBI" id="CHEBI:29108"/>
        <label>1</label>
    </ligand>
</feature>
<dbReference type="SUPFAM" id="SSF48113">
    <property type="entry name" value="Heme-dependent peroxidases"/>
    <property type="match status" value="1"/>
</dbReference>
<evidence type="ECO:0000256" key="10">
    <source>
        <dbReference type="ARBA" id="ARBA00023004"/>
    </source>
</evidence>
<dbReference type="PRINTS" id="PR00461">
    <property type="entry name" value="PLPEROXIDASE"/>
</dbReference>
<comment type="similarity">
    <text evidence="18">Belongs to the peroxidase family. Classical plant (class III) peroxidase subfamily.</text>
</comment>
<keyword evidence="6 18" id="KW-0349">Heme</keyword>
<keyword evidence="5 18" id="KW-0575">Peroxidase</keyword>
<keyword evidence="11 17" id="KW-1015">Disulfide bond</keyword>
<feature type="binding site" evidence="15">
    <location>
        <position position="65"/>
    </location>
    <ligand>
        <name>Ca(2+)</name>
        <dbReference type="ChEBI" id="CHEBI:29108"/>
        <label>1</label>
    </ligand>
</feature>
<comment type="function">
    <text evidence="2">Removal of H(2)O(2), oxidation of toxic reductants, biosynthesis and degradation of lignin, suberization, auxin catabolism, response to environmental stresses such as wounding, pathogen attack and oxidative stress. These functions might be dependent on each isozyme/isoform in each plant tissue.</text>
</comment>
<accession>A0A218W289</accession>
<evidence type="ECO:0000256" key="17">
    <source>
        <dbReference type="PIRSR" id="PIRSR600823-5"/>
    </source>
</evidence>
<evidence type="ECO:0000256" key="6">
    <source>
        <dbReference type="ARBA" id="ARBA00022617"/>
    </source>
</evidence>
<dbReference type="InterPro" id="IPR000823">
    <property type="entry name" value="Peroxidase_pln"/>
</dbReference>
<feature type="binding site" evidence="15">
    <location>
        <position position="86"/>
    </location>
    <ligand>
        <name>Ca(2+)</name>
        <dbReference type="ChEBI" id="CHEBI:29108"/>
        <label>1</label>
    </ligand>
</feature>
<dbReference type="PANTHER" id="PTHR31388">
    <property type="entry name" value="PEROXIDASE 72-RELATED"/>
    <property type="match status" value="1"/>
</dbReference>
<dbReference type="InterPro" id="IPR019793">
    <property type="entry name" value="Peroxidases_heam-ligand_BS"/>
</dbReference>
<evidence type="ECO:0000259" key="19">
    <source>
        <dbReference type="PROSITE" id="PS50873"/>
    </source>
</evidence>
<feature type="active site" description="Proton acceptor" evidence="13">
    <location>
        <position position="64"/>
    </location>
</feature>
<dbReference type="Gene3D" id="1.10.520.10">
    <property type="match status" value="1"/>
</dbReference>
<dbReference type="Pfam" id="PF00141">
    <property type="entry name" value="peroxidase"/>
    <property type="match status" value="1"/>
</dbReference>
<evidence type="ECO:0000256" key="15">
    <source>
        <dbReference type="PIRSR" id="PIRSR600823-3"/>
    </source>
</evidence>
<keyword evidence="9 18" id="KW-0560">Oxidoreductase</keyword>
<keyword evidence="10 15" id="KW-0408">Iron</keyword>
<dbReference type="CDD" id="cd00693">
    <property type="entry name" value="secretory_peroxidase"/>
    <property type="match status" value="1"/>
</dbReference>
<dbReference type="InterPro" id="IPR033905">
    <property type="entry name" value="Secretory_peroxidase"/>
</dbReference>
<dbReference type="FunFam" id="1.10.520.10:FF:000009">
    <property type="entry name" value="Peroxidase"/>
    <property type="match status" value="1"/>
</dbReference>
<evidence type="ECO:0000256" key="1">
    <source>
        <dbReference type="ARBA" id="ARBA00000189"/>
    </source>
</evidence>
<feature type="binding site" evidence="15">
    <location>
        <position position="70"/>
    </location>
    <ligand>
        <name>Ca(2+)</name>
        <dbReference type="ChEBI" id="CHEBI:29108"/>
        <label>1</label>
    </ligand>
</feature>
<evidence type="ECO:0000256" key="8">
    <source>
        <dbReference type="ARBA" id="ARBA00022837"/>
    </source>
</evidence>
<dbReference type="AlphaFoldDB" id="A0A218W289"/>
<evidence type="ECO:0000256" key="11">
    <source>
        <dbReference type="ARBA" id="ARBA00023157"/>
    </source>
</evidence>
<keyword evidence="18" id="KW-0376">Hydrogen peroxide</keyword>
<evidence type="ECO:0000256" key="9">
    <source>
        <dbReference type="ARBA" id="ARBA00023002"/>
    </source>
</evidence>
<feature type="binding site" description="axial binding residue" evidence="15">
    <location>
        <position position="191"/>
    </location>
    <ligand>
        <name>heme b</name>
        <dbReference type="ChEBI" id="CHEBI:60344"/>
    </ligand>
    <ligandPart>
        <name>Fe</name>
        <dbReference type="ChEBI" id="CHEBI:18248"/>
    </ligandPart>
</feature>
<evidence type="ECO:0000256" key="16">
    <source>
        <dbReference type="PIRSR" id="PIRSR600823-4"/>
    </source>
</evidence>
<dbReference type="GO" id="GO:0005576">
    <property type="term" value="C:extracellular region"/>
    <property type="evidence" value="ECO:0007669"/>
    <property type="project" value="UniProtKB-SubCell"/>
</dbReference>
<feature type="binding site" evidence="15">
    <location>
        <position position="252"/>
    </location>
    <ligand>
        <name>Ca(2+)</name>
        <dbReference type="ChEBI" id="CHEBI:29108"/>
        <label>2</label>
    </ligand>
</feature>
<evidence type="ECO:0000256" key="12">
    <source>
        <dbReference type="ARBA" id="ARBA00023180"/>
    </source>
</evidence>